<reference evidence="2" key="1">
    <citation type="submission" date="2009-10" db="EMBL/GenBank/DDBJ databases">
        <title>Diversity of trophic interactions inside an arsenic-rich microbial ecosystem.</title>
        <authorList>
            <person name="Bertin P.N."/>
            <person name="Heinrich-Salmeron A."/>
            <person name="Pelletier E."/>
            <person name="Goulhen-Chollet F."/>
            <person name="Arsene-Ploetze F."/>
            <person name="Gallien S."/>
            <person name="Calteau A."/>
            <person name="Vallenet D."/>
            <person name="Casiot C."/>
            <person name="Chane-Woon-Ming B."/>
            <person name="Giloteaux L."/>
            <person name="Barakat M."/>
            <person name="Bonnefoy V."/>
            <person name="Bruneel O."/>
            <person name="Chandler M."/>
            <person name="Cleiss J."/>
            <person name="Duran R."/>
            <person name="Elbaz-Poulichet F."/>
            <person name="Fonknechten N."/>
            <person name="Lauga B."/>
            <person name="Mornico D."/>
            <person name="Ortet P."/>
            <person name="Schaeffer C."/>
            <person name="Siguier P."/>
            <person name="Alexander Thil Smith A."/>
            <person name="Van Dorsselaer A."/>
            <person name="Weissenbach J."/>
            <person name="Medigue C."/>
            <person name="Le Paslier D."/>
        </authorList>
    </citation>
    <scope>NUCLEOTIDE SEQUENCE</scope>
</reference>
<dbReference type="InterPro" id="IPR003018">
    <property type="entry name" value="GAF"/>
</dbReference>
<dbReference type="Gene3D" id="3.40.50.300">
    <property type="entry name" value="P-loop containing nucleotide triphosphate hydrolases"/>
    <property type="match status" value="1"/>
</dbReference>
<dbReference type="SUPFAM" id="SSF55781">
    <property type="entry name" value="GAF domain-like"/>
    <property type="match status" value="1"/>
</dbReference>
<comment type="caution">
    <text evidence="2">The sequence shown here is derived from an EMBL/GenBank/DDBJ whole genome shotgun (WGS) entry which is preliminary data.</text>
</comment>
<dbReference type="InterPro" id="IPR027417">
    <property type="entry name" value="P-loop_NTPase"/>
</dbReference>
<evidence type="ECO:0000259" key="1">
    <source>
        <dbReference type="PROSITE" id="PS50887"/>
    </source>
</evidence>
<dbReference type="SMART" id="SM00267">
    <property type="entry name" value="GGDEF"/>
    <property type="match status" value="1"/>
</dbReference>
<dbReference type="GO" id="GO:0043709">
    <property type="term" value="P:cell adhesion involved in single-species biofilm formation"/>
    <property type="evidence" value="ECO:0007669"/>
    <property type="project" value="TreeGrafter"/>
</dbReference>
<sequence>MDGPSQPERVQQRQRRDRDLVKGAALLLSTDRPLPDLYDEFVSLLAQFVDASIVLILTPERERLQCVYAYLDGLGGVPDNPGVPHESTSARVFRDADARLYARAHEWNATNYLRLGERIREPESAIFVPILFGGRSIGVLSVQSVRCGAYDDDDLALLETCALYLGARIHSDLGRRDAERFERLAHVDELTAIPNRRNFEETFEREATRARRIGRRLALLMIDVDLFKEFNDRYGHIAGDACLQQIAATIAQALRRPTDLAARYGGEEFVVLLPETELAGALGVAELLRASIAALGIPHGGSTLGMVSVSIGCASGMPRGNTERQQLIEAADAALYRAKHAGRNRVAADHPINVGPSVERKSAFDGVPAFSGRFIERTEDIRRLTVAIERSALVSLIGTAGIGKTRTAIEAIQRLLHRFPDGAWFVDLSGCADERDTEASIVEGLAPLVRPGSSMRECVRAFQRSRGLLLLDACDRAPRAVAACIDLLLEGAPEMRIVATARTALGVLGEAPLRLERLGQHASDQLFSARFEETLREPLEAALLEAQLPSLHGHPLAIELSANYLAALPAELRARGGTIGIENTASTRNEATNAHVDRTLERVFKRCYMALDEDRRRVVRRVSMFSGVWSATAAHALCRNEVPDCEATTRALDNLVRRGLLRKQAFGERTRYRVIDALRAPAHDCLAQSGEIAMIAIRYREYYEELAASMVARLRNEPSTRWISLLNDESSNIREVLRMLLAEGEFERAALLLDGLRAWTWECGALHLRALLGRLEEAEPRFIACGKRAEAAFSLAMAGLLVRSDPSRASGYARTAYDHYNALGDRIRTCYALNAFLSSDFMAIGTTSSEWKKALENAIGVAEEHGEESLVVDLMHRLGVLYTQQLDARSLAKAMDCFTSCIDRLEANGDRERAARHYGSSAEVAFYLGDVPDAIARVRRAIAIYEQSDEMWFIAIQYMNLTVYAAFAHDFVTARVALAKTFDYASRFDDALVQSTGFDTAIHLAALSGKYREAAILTGHADTVRGERGARQPRDQMLLERTLADVRKALSSEEFDRLYERGLSLSAAEADALARSL</sequence>
<dbReference type="Pfam" id="PF00990">
    <property type="entry name" value="GGDEF"/>
    <property type="match status" value="1"/>
</dbReference>
<feature type="domain" description="GGDEF" evidence="1">
    <location>
        <begin position="215"/>
        <end position="351"/>
    </location>
</feature>
<dbReference type="Gene3D" id="3.30.450.40">
    <property type="match status" value="1"/>
</dbReference>
<dbReference type="SMART" id="SM00065">
    <property type="entry name" value="GAF"/>
    <property type="match status" value="1"/>
</dbReference>
<dbReference type="CDD" id="cd01949">
    <property type="entry name" value="GGDEF"/>
    <property type="match status" value="1"/>
</dbReference>
<dbReference type="FunFam" id="3.30.70.270:FF:000001">
    <property type="entry name" value="Diguanylate cyclase domain protein"/>
    <property type="match status" value="1"/>
</dbReference>
<dbReference type="GO" id="GO:1902201">
    <property type="term" value="P:negative regulation of bacterial-type flagellum-dependent cell motility"/>
    <property type="evidence" value="ECO:0007669"/>
    <property type="project" value="TreeGrafter"/>
</dbReference>
<dbReference type="PANTHER" id="PTHR45138">
    <property type="entry name" value="REGULATORY COMPONENTS OF SENSORY TRANSDUCTION SYSTEM"/>
    <property type="match status" value="1"/>
</dbReference>
<dbReference type="InterPro" id="IPR050469">
    <property type="entry name" value="Diguanylate_Cyclase"/>
</dbReference>
<protein>
    <recommendedName>
        <fullName evidence="1">GGDEF domain-containing protein</fullName>
    </recommendedName>
</protein>
<dbReference type="PANTHER" id="PTHR45138:SF9">
    <property type="entry name" value="DIGUANYLATE CYCLASE DGCM-RELATED"/>
    <property type="match status" value="1"/>
</dbReference>
<dbReference type="InterPro" id="IPR029787">
    <property type="entry name" value="Nucleotide_cyclase"/>
</dbReference>
<gene>
    <name evidence="2" type="ORF">CARN4_2032</name>
</gene>
<organism evidence="2">
    <name type="scientific">mine drainage metagenome</name>
    <dbReference type="NCBI Taxonomy" id="410659"/>
    <lineage>
        <taxon>unclassified sequences</taxon>
        <taxon>metagenomes</taxon>
        <taxon>ecological metagenomes</taxon>
    </lineage>
</organism>
<dbReference type="Gene3D" id="3.30.70.270">
    <property type="match status" value="1"/>
</dbReference>
<dbReference type="EMBL" id="CABO01000022">
    <property type="protein sequence ID" value="CBI01717.1"/>
    <property type="molecule type" value="Genomic_DNA"/>
</dbReference>
<dbReference type="Pfam" id="PF13185">
    <property type="entry name" value="GAF_2"/>
    <property type="match status" value="1"/>
</dbReference>
<dbReference type="AlphaFoldDB" id="E6Q3F6"/>
<dbReference type="GO" id="GO:0005886">
    <property type="term" value="C:plasma membrane"/>
    <property type="evidence" value="ECO:0007669"/>
    <property type="project" value="TreeGrafter"/>
</dbReference>
<dbReference type="PROSITE" id="PS50887">
    <property type="entry name" value="GGDEF"/>
    <property type="match status" value="1"/>
</dbReference>
<dbReference type="InterPro" id="IPR011990">
    <property type="entry name" value="TPR-like_helical_dom_sf"/>
</dbReference>
<accession>E6Q3F6</accession>
<evidence type="ECO:0000313" key="2">
    <source>
        <dbReference type="EMBL" id="CBI01717.1"/>
    </source>
</evidence>
<dbReference type="SUPFAM" id="SSF52540">
    <property type="entry name" value="P-loop containing nucleoside triphosphate hydrolases"/>
    <property type="match status" value="1"/>
</dbReference>
<proteinExistence type="predicted"/>
<dbReference type="SUPFAM" id="SSF55073">
    <property type="entry name" value="Nucleotide cyclase"/>
    <property type="match status" value="1"/>
</dbReference>
<dbReference type="GO" id="GO:0052621">
    <property type="term" value="F:diguanylate cyclase activity"/>
    <property type="evidence" value="ECO:0007669"/>
    <property type="project" value="TreeGrafter"/>
</dbReference>
<dbReference type="InterPro" id="IPR029016">
    <property type="entry name" value="GAF-like_dom_sf"/>
</dbReference>
<dbReference type="Gene3D" id="1.25.40.10">
    <property type="entry name" value="Tetratricopeptide repeat domain"/>
    <property type="match status" value="1"/>
</dbReference>
<dbReference type="InterPro" id="IPR043128">
    <property type="entry name" value="Rev_trsase/Diguanyl_cyclase"/>
</dbReference>
<dbReference type="SUPFAM" id="SSF48452">
    <property type="entry name" value="TPR-like"/>
    <property type="match status" value="1"/>
</dbReference>
<dbReference type="NCBIfam" id="TIGR00254">
    <property type="entry name" value="GGDEF"/>
    <property type="match status" value="1"/>
</dbReference>
<name>E6Q3F6_9ZZZZ</name>
<dbReference type="InterPro" id="IPR000160">
    <property type="entry name" value="GGDEF_dom"/>
</dbReference>